<reference evidence="4" key="1">
    <citation type="journal article" date="2019" name="Int. J. Syst. Evol. Microbiol.">
        <title>The Global Catalogue of Microorganisms (GCM) 10K type strain sequencing project: providing services to taxonomists for standard genome sequencing and annotation.</title>
        <authorList>
            <consortium name="The Broad Institute Genomics Platform"/>
            <consortium name="The Broad Institute Genome Sequencing Center for Infectious Disease"/>
            <person name="Wu L."/>
            <person name="Ma J."/>
        </authorList>
    </citation>
    <scope>NUCLEOTIDE SEQUENCE [LARGE SCALE GENOMIC DNA]</scope>
    <source>
        <strain evidence="4">CGMCC 1.15304</strain>
    </source>
</reference>
<dbReference type="EMBL" id="JBHSCR010000028">
    <property type="protein sequence ID" value="MFC4349518.1"/>
    <property type="molecule type" value="Genomic_DNA"/>
</dbReference>
<feature type="region of interest" description="Disordered" evidence="1">
    <location>
        <begin position="515"/>
        <end position="579"/>
    </location>
</feature>
<sequence>MIDSKAQKENLSGADLNTYSKEEWARALEVREAILHLLHLSKITESDVEEAAAGLNISRSWLYELINRFRNEGTVSCLIPRKPTGGRGKGRINSVHEALINEIVETTYLTTLKLKPSKVIKAYKTACKRRNLKPVSDNTVRARLQEIPARLAMKRRESGRKARDKFDPVVDEFPRPKWPLGVVQMDHTPTDIIVVDEELRQPIGKLNLTIAVDIYSRAILGYLMSLEAPSATTVALCLAHAVAPKAVWLRERGIHADWPMYGKMDVLHVDNGPDFKSEALKRGCDQHGIVLEHRPVKHPKYGGTVERLFETLNEEIHSWHGTTKSNVQDKGEYNSEEESCLTMAELERMLVRVITKIYHEEIHSKLLISPKLAWDEGIYGVDNKPGRGLPTRIPNEKRFLIDFLPLKHRTIQRYGFVWDYIHYYDPVLRTYLDREDKRKFIIRRDPRDLSKVYFYCPETDQYFEIPYRNLDNPSVTLWEWTATRERLKQKGLDARDEDTIFEAYEENRRELEEARIKTKRARRQYERTKQAKRSRKRLTPQADQKSTRSLQDKPSVQESISPEEDDFDFGATFDDIKLR</sequence>
<dbReference type="InterPro" id="IPR015378">
    <property type="entry name" value="Transposase-like_Mu_C"/>
</dbReference>
<dbReference type="InterPro" id="IPR012337">
    <property type="entry name" value="RNaseH-like_sf"/>
</dbReference>
<evidence type="ECO:0000256" key="1">
    <source>
        <dbReference type="SAM" id="MobiDB-lite"/>
    </source>
</evidence>
<dbReference type="Proteomes" id="UP001595776">
    <property type="component" value="Unassembled WGS sequence"/>
</dbReference>
<comment type="caution">
    <text evidence="3">The sequence shown here is derived from an EMBL/GenBank/DDBJ whole genome shotgun (WGS) entry which is preliminary data.</text>
</comment>
<feature type="domain" description="Integrase catalytic" evidence="2">
    <location>
        <begin position="175"/>
        <end position="378"/>
    </location>
</feature>
<dbReference type="Gene3D" id="3.30.420.10">
    <property type="entry name" value="Ribonuclease H-like superfamily/Ribonuclease H"/>
    <property type="match status" value="1"/>
</dbReference>
<gene>
    <name evidence="3" type="ORF">ACFO5Q_16815</name>
</gene>
<protein>
    <submittedName>
        <fullName evidence="3">Mu transposase C-terminal domain-containing protein</fullName>
    </submittedName>
</protein>
<dbReference type="InterPro" id="IPR036397">
    <property type="entry name" value="RNaseH_sf"/>
</dbReference>
<dbReference type="Pfam" id="PF09299">
    <property type="entry name" value="Mu-transpos_C"/>
    <property type="match status" value="1"/>
</dbReference>
<keyword evidence="4" id="KW-1185">Reference proteome</keyword>
<dbReference type="RefSeq" id="WP_156431938.1">
    <property type="nucleotide sequence ID" value="NZ_JBHSCR010000028.1"/>
</dbReference>
<proteinExistence type="predicted"/>
<dbReference type="InterPro" id="IPR001584">
    <property type="entry name" value="Integrase_cat-core"/>
</dbReference>
<organism evidence="3 4">
    <name type="scientific">Kordiimonas lipolytica</name>
    <dbReference type="NCBI Taxonomy" id="1662421"/>
    <lineage>
        <taxon>Bacteria</taxon>
        <taxon>Pseudomonadati</taxon>
        <taxon>Pseudomonadota</taxon>
        <taxon>Alphaproteobacteria</taxon>
        <taxon>Kordiimonadales</taxon>
        <taxon>Kordiimonadaceae</taxon>
        <taxon>Kordiimonas</taxon>
    </lineage>
</organism>
<name>A0ABV8UFG0_9PROT</name>
<evidence type="ECO:0000313" key="4">
    <source>
        <dbReference type="Proteomes" id="UP001595776"/>
    </source>
</evidence>
<evidence type="ECO:0000259" key="2">
    <source>
        <dbReference type="PROSITE" id="PS50994"/>
    </source>
</evidence>
<dbReference type="PROSITE" id="PS50994">
    <property type="entry name" value="INTEGRASE"/>
    <property type="match status" value="1"/>
</dbReference>
<dbReference type="SUPFAM" id="SSF53098">
    <property type="entry name" value="Ribonuclease H-like"/>
    <property type="match status" value="1"/>
</dbReference>
<accession>A0ABV8UFG0</accession>
<evidence type="ECO:0000313" key="3">
    <source>
        <dbReference type="EMBL" id="MFC4349518.1"/>
    </source>
</evidence>
<feature type="compositionally biased region" description="Polar residues" evidence="1">
    <location>
        <begin position="541"/>
        <end position="560"/>
    </location>
</feature>